<evidence type="ECO:0000259" key="2">
    <source>
        <dbReference type="Pfam" id="PF00892"/>
    </source>
</evidence>
<reference evidence="3 4" key="1">
    <citation type="submission" date="2019-01" db="EMBL/GenBank/DDBJ databases">
        <title>Pseudoxanthomonas composti sp. nov., isolated from compost.</title>
        <authorList>
            <person name="Yang G."/>
        </authorList>
    </citation>
    <scope>NUCLEOTIDE SEQUENCE [LARGE SCALE GENOMIC DNA]</scope>
    <source>
        <strain evidence="3 4">GSS15</strain>
    </source>
</reference>
<feature type="transmembrane region" description="Helical" evidence="1">
    <location>
        <begin position="239"/>
        <end position="260"/>
    </location>
</feature>
<dbReference type="AlphaFoldDB" id="A0A4Q1JVJ4"/>
<evidence type="ECO:0000313" key="3">
    <source>
        <dbReference type="EMBL" id="RXR06180.1"/>
    </source>
</evidence>
<feature type="transmembrane region" description="Helical" evidence="1">
    <location>
        <begin position="92"/>
        <end position="109"/>
    </location>
</feature>
<keyword evidence="1" id="KW-0812">Transmembrane</keyword>
<organism evidence="3 4">
    <name type="scientific">Pseudoxanthomonas composti</name>
    <dbReference type="NCBI Taxonomy" id="2137479"/>
    <lineage>
        <taxon>Bacteria</taxon>
        <taxon>Pseudomonadati</taxon>
        <taxon>Pseudomonadota</taxon>
        <taxon>Gammaproteobacteria</taxon>
        <taxon>Lysobacterales</taxon>
        <taxon>Lysobacteraceae</taxon>
        <taxon>Pseudoxanthomonas</taxon>
    </lineage>
</organism>
<keyword evidence="1" id="KW-1133">Transmembrane helix</keyword>
<dbReference type="InterPro" id="IPR037185">
    <property type="entry name" value="EmrE-like"/>
</dbReference>
<dbReference type="EMBL" id="SAWZ01000004">
    <property type="protein sequence ID" value="RXR06180.1"/>
    <property type="molecule type" value="Genomic_DNA"/>
</dbReference>
<dbReference type="RefSeq" id="WP_129471091.1">
    <property type="nucleotide sequence ID" value="NZ_SAWZ01000004.1"/>
</dbReference>
<gene>
    <name evidence="3" type="ORF">EPA99_10155</name>
</gene>
<feature type="transmembrane region" description="Helical" evidence="1">
    <location>
        <begin position="115"/>
        <end position="135"/>
    </location>
</feature>
<sequence length="287" mass="30468">MGFVVLAVLCSVAVSVLLRWARQAQVDVPQAVTWNYLAATALCVLLLKPELARLGAPDAPWQGWLALGLILPSLFVLLGRSVQRAGIVRTDIAQRLSLLLSLLAAFTLFGETASAPRLAGLALGLLSLPCLLARPRQDAGASARADRWLPLVVLVGFAAVDVLLKRIALDGTPLAVSLLATFAIAFVPMLAWQLWRHARGRAALTWRNLGAGLLLGALNFGNIYFYLRAHRALSAHPALVFASMNIGVVLLGTLAGVALYRERLTRLNLAAIPMAVAAIVLIALGAG</sequence>
<protein>
    <submittedName>
        <fullName evidence="3">EamA/RhaT family transporter</fullName>
    </submittedName>
</protein>
<feature type="domain" description="EamA" evidence="2">
    <location>
        <begin position="3"/>
        <end position="128"/>
    </location>
</feature>
<keyword evidence="1" id="KW-0472">Membrane</keyword>
<evidence type="ECO:0000313" key="4">
    <source>
        <dbReference type="Proteomes" id="UP000289784"/>
    </source>
</evidence>
<keyword evidence="4" id="KW-1185">Reference proteome</keyword>
<comment type="caution">
    <text evidence="3">The sequence shown here is derived from an EMBL/GenBank/DDBJ whole genome shotgun (WGS) entry which is preliminary data.</text>
</comment>
<dbReference type="GO" id="GO:0016020">
    <property type="term" value="C:membrane"/>
    <property type="evidence" value="ECO:0007669"/>
    <property type="project" value="InterPro"/>
</dbReference>
<dbReference type="InterPro" id="IPR000620">
    <property type="entry name" value="EamA_dom"/>
</dbReference>
<feature type="transmembrane region" description="Helical" evidence="1">
    <location>
        <begin position="206"/>
        <end position="227"/>
    </location>
</feature>
<dbReference type="Proteomes" id="UP000289784">
    <property type="component" value="Unassembled WGS sequence"/>
</dbReference>
<name>A0A4Q1JVJ4_9GAMM</name>
<proteinExistence type="predicted"/>
<evidence type="ECO:0000256" key="1">
    <source>
        <dbReference type="SAM" id="Phobius"/>
    </source>
</evidence>
<feature type="transmembrane region" description="Helical" evidence="1">
    <location>
        <begin position="147"/>
        <end position="168"/>
    </location>
</feature>
<dbReference type="OrthoDB" id="1524053at2"/>
<feature type="transmembrane region" description="Helical" evidence="1">
    <location>
        <begin position="61"/>
        <end position="80"/>
    </location>
</feature>
<dbReference type="Pfam" id="PF00892">
    <property type="entry name" value="EamA"/>
    <property type="match status" value="1"/>
</dbReference>
<feature type="transmembrane region" description="Helical" evidence="1">
    <location>
        <begin position="174"/>
        <end position="194"/>
    </location>
</feature>
<accession>A0A4Q1JVJ4</accession>
<feature type="transmembrane region" description="Helical" evidence="1">
    <location>
        <begin position="267"/>
        <end position="286"/>
    </location>
</feature>
<dbReference type="SUPFAM" id="SSF103481">
    <property type="entry name" value="Multidrug resistance efflux transporter EmrE"/>
    <property type="match status" value="1"/>
</dbReference>